<evidence type="ECO:0000256" key="7">
    <source>
        <dbReference type="ARBA" id="ARBA00023027"/>
    </source>
</evidence>
<dbReference type="PRINTS" id="PR00368">
    <property type="entry name" value="FADPNR"/>
</dbReference>
<evidence type="ECO:0000256" key="3">
    <source>
        <dbReference type="ARBA" id="ARBA00022630"/>
    </source>
</evidence>
<dbReference type="PANTHER" id="PTHR43706">
    <property type="entry name" value="NADH DEHYDROGENASE"/>
    <property type="match status" value="1"/>
</dbReference>
<keyword evidence="7" id="KW-0520">NAD</keyword>
<dbReference type="Pfam" id="PF07992">
    <property type="entry name" value="Pyr_redox_2"/>
    <property type="match status" value="1"/>
</dbReference>
<sequence length="603" mass="67767">MAMKQAIRPLLRLNALQTASSSSNVSARRTLSTFSHRPSSPQLQLSRALIKPSFPRSTFQQSFRRSYADVSAPKPKRRIRTTLRWLWRFTYLGVIGFLGYTGYTIYLLRTPSEQEEADPSKKTLVILGMCPSIGTAEYLLTKIGTGWGAVSLLKKLDTENYNVIVISPRNFFLFTPLLPSCTTGTIEHRSIMEPVRNILRHKKATVKYYEAEATKIDYQKKVVYINDDSEIKGDISSTEVPFDMLVVGVGAENATFGIPGVREHSCFLKEVGDAQQIRKRIMDCVETASFKDQSPEERKRLLHMVVVGGGPTGVEFAGELQDFFEQDLKKWVPEIVDSFHVTLVEALPNVLPMFSKQLIDYTEKSFKEESITIRTKTMVKNVTDKTIEAEFTRPDGTKEKEILPYGLLVWATGNALRPVVKDLMSQIPAQKDSRRGLAVNEYLVVNGTENIWAVGDCAIANYAPTAQVASQEGAFLARLFNSLAKTETINAELANLSTEQAKATGEERTQALNNIKALQRQLRRVKQIGPFEYSHQGSLAYIGHDKAVADISWLSGNIASGGTVTYWFWKSAYVNMCFSTRNRMLVLVDWVKSYIFGRDVSRE</sequence>
<reference evidence="14" key="1">
    <citation type="submission" date="2022-11" db="EMBL/GenBank/DDBJ databases">
        <title>Chromosomal genome sequence assembly and mating type (MAT) locus characterization of the leprose asexual lichenized fungus Lepraria neglecta (Nyl.) Erichsen.</title>
        <authorList>
            <person name="Allen J.L."/>
            <person name="Pfeffer B."/>
        </authorList>
    </citation>
    <scope>NUCLEOTIDE SEQUENCE</scope>
    <source>
        <strain evidence="14">Allen 5258</strain>
    </source>
</reference>
<keyword evidence="5" id="KW-0809">Transit peptide</keyword>
<evidence type="ECO:0000256" key="11">
    <source>
        <dbReference type="SAM" id="Phobius"/>
    </source>
</evidence>
<dbReference type="InterPro" id="IPR045024">
    <property type="entry name" value="NDH-2"/>
</dbReference>
<name>A0AAD9YVD0_9LECA</name>
<evidence type="ECO:0000256" key="2">
    <source>
        <dbReference type="ARBA" id="ARBA00012637"/>
    </source>
</evidence>
<protein>
    <recommendedName>
        <fullName evidence="2">NADH:ubiquinone reductase (non-electrogenic)</fullName>
        <ecNumber evidence="2">1.6.5.9</ecNumber>
    </recommendedName>
</protein>
<feature type="coiled-coil region" evidence="10">
    <location>
        <begin position="501"/>
        <end position="528"/>
    </location>
</feature>
<evidence type="ECO:0000256" key="1">
    <source>
        <dbReference type="ARBA" id="ARBA00005272"/>
    </source>
</evidence>
<feature type="domain" description="External alternative NADH-ubiquinone oxidoreductase-like C-terminal" evidence="13">
    <location>
        <begin position="535"/>
        <end position="599"/>
    </location>
</feature>
<organism evidence="14 15">
    <name type="scientific">Lepraria neglecta</name>
    <dbReference type="NCBI Taxonomy" id="209136"/>
    <lineage>
        <taxon>Eukaryota</taxon>
        <taxon>Fungi</taxon>
        <taxon>Dikarya</taxon>
        <taxon>Ascomycota</taxon>
        <taxon>Pezizomycotina</taxon>
        <taxon>Lecanoromycetes</taxon>
        <taxon>OSLEUM clade</taxon>
        <taxon>Lecanoromycetidae</taxon>
        <taxon>Lecanorales</taxon>
        <taxon>Lecanorineae</taxon>
        <taxon>Stereocaulaceae</taxon>
        <taxon>Lepraria</taxon>
    </lineage>
</organism>
<evidence type="ECO:0000256" key="5">
    <source>
        <dbReference type="ARBA" id="ARBA00022946"/>
    </source>
</evidence>
<accession>A0AAD9YVD0</accession>
<dbReference type="InterPro" id="IPR036188">
    <property type="entry name" value="FAD/NAD-bd_sf"/>
</dbReference>
<evidence type="ECO:0000256" key="10">
    <source>
        <dbReference type="SAM" id="Coils"/>
    </source>
</evidence>
<dbReference type="GO" id="GO:0005739">
    <property type="term" value="C:mitochondrion"/>
    <property type="evidence" value="ECO:0007669"/>
    <property type="project" value="UniProtKB-ARBA"/>
</dbReference>
<evidence type="ECO:0000259" key="13">
    <source>
        <dbReference type="Pfam" id="PF22366"/>
    </source>
</evidence>
<evidence type="ECO:0000256" key="6">
    <source>
        <dbReference type="ARBA" id="ARBA00023002"/>
    </source>
</evidence>
<dbReference type="Gene3D" id="3.50.50.100">
    <property type="match status" value="1"/>
</dbReference>
<keyword evidence="4" id="KW-0274">FAD</keyword>
<evidence type="ECO:0000256" key="4">
    <source>
        <dbReference type="ARBA" id="ARBA00022827"/>
    </source>
</evidence>
<dbReference type="Pfam" id="PF22366">
    <property type="entry name" value="NDH2_C"/>
    <property type="match status" value="1"/>
</dbReference>
<dbReference type="GO" id="GO:0050136">
    <property type="term" value="F:NADH dehydrogenase (quinone) (non-electrogenic) activity"/>
    <property type="evidence" value="ECO:0007669"/>
    <property type="project" value="UniProtKB-EC"/>
</dbReference>
<comment type="catalytic activity">
    <reaction evidence="9">
        <text>a ubiquinone + NADH + H(+) = a ubiquinol + NAD(+)</text>
        <dbReference type="Rhea" id="RHEA:23152"/>
        <dbReference type="Rhea" id="RHEA-COMP:9565"/>
        <dbReference type="Rhea" id="RHEA-COMP:9566"/>
        <dbReference type="ChEBI" id="CHEBI:15378"/>
        <dbReference type="ChEBI" id="CHEBI:16389"/>
        <dbReference type="ChEBI" id="CHEBI:17976"/>
        <dbReference type="ChEBI" id="CHEBI:57540"/>
        <dbReference type="ChEBI" id="CHEBI:57945"/>
    </reaction>
</comment>
<dbReference type="AlphaFoldDB" id="A0AAD9YVD0"/>
<evidence type="ECO:0000313" key="14">
    <source>
        <dbReference type="EMBL" id="KAK3166754.1"/>
    </source>
</evidence>
<dbReference type="EC" id="1.6.5.9" evidence="2"/>
<feature type="transmembrane region" description="Helical" evidence="11">
    <location>
        <begin position="85"/>
        <end position="108"/>
    </location>
</feature>
<evidence type="ECO:0000259" key="12">
    <source>
        <dbReference type="Pfam" id="PF07992"/>
    </source>
</evidence>
<dbReference type="SUPFAM" id="SSF51905">
    <property type="entry name" value="FAD/NAD(P)-binding domain"/>
    <property type="match status" value="2"/>
</dbReference>
<dbReference type="InterPro" id="IPR023753">
    <property type="entry name" value="FAD/NAD-binding_dom"/>
</dbReference>
<proteinExistence type="inferred from homology"/>
<dbReference type="Proteomes" id="UP001276659">
    <property type="component" value="Unassembled WGS sequence"/>
</dbReference>
<dbReference type="PANTHER" id="PTHR43706:SF47">
    <property type="entry name" value="EXTERNAL NADH-UBIQUINONE OXIDOREDUCTASE 1, MITOCHONDRIAL-RELATED"/>
    <property type="match status" value="1"/>
</dbReference>
<gene>
    <name evidence="14" type="primary">NDH2</name>
    <name evidence="14" type="ORF">OEA41_009879</name>
</gene>
<comment type="catalytic activity">
    <reaction evidence="8">
        <text>a quinone + NADH + H(+) = a quinol + NAD(+)</text>
        <dbReference type="Rhea" id="RHEA:46160"/>
        <dbReference type="ChEBI" id="CHEBI:15378"/>
        <dbReference type="ChEBI" id="CHEBI:24646"/>
        <dbReference type="ChEBI" id="CHEBI:57540"/>
        <dbReference type="ChEBI" id="CHEBI:57945"/>
        <dbReference type="ChEBI" id="CHEBI:132124"/>
        <dbReference type="EC" id="1.6.5.9"/>
    </reaction>
</comment>
<keyword evidence="11" id="KW-0812">Transmembrane</keyword>
<dbReference type="EMBL" id="JASNWA010000011">
    <property type="protein sequence ID" value="KAK3166754.1"/>
    <property type="molecule type" value="Genomic_DNA"/>
</dbReference>
<keyword evidence="15" id="KW-1185">Reference proteome</keyword>
<keyword evidence="11" id="KW-0472">Membrane</keyword>
<dbReference type="InterPro" id="IPR054585">
    <property type="entry name" value="NDH2-like_C"/>
</dbReference>
<comment type="caution">
    <text evidence="14">The sequence shown here is derived from an EMBL/GenBank/DDBJ whole genome shotgun (WGS) entry which is preliminary data.</text>
</comment>
<comment type="similarity">
    <text evidence="1">Belongs to the NADH dehydrogenase family.</text>
</comment>
<evidence type="ECO:0000313" key="15">
    <source>
        <dbReference type="Proteomes" id="UP001276659"/>
    </source>
</evidence>
<evidence type="ECO:0000256" key="9">
    <source>
        <dbReference type="ARBA" id="ARBA00049010"/>
    </source>
</evidence>
<keyword evidence="3" id="KW-0285">Flavoprotein</keyword>
<keyword evidence="6" id="KW-0560">Oxidoreductase</keyword>
<keyword evidence="11" id="KW-1133">Transmembrane helix</keyword>
<feature type="domain" description="FAD/NAD(P)-binding" evidence="12">
    <location>
        <begin position="143"/>
        <end position="473"/>
    </location>
</feature>
<evidence type="ECO:0000256" key="8">
    <source>
        <dbReference type="ARBA" id="ARBA00047599"/>
    </source>
</evidence>
<keyword evidence="10" id="KW-0175">Coiled coil</keyword>